<evidence type="ECO:0000313" key="1">
    <source>
        <dbReference type="Proteomes" id="UP001652621"/>
    </source>
</evidence>
<evidence type="ECO:0000313" key="2">
    <source>
        <dbReference type="RefSeq" id="XP_058980909.1"/>
    </source>
</evidence>
<proteinExistence type="predicted"/>
<dbReference type="RefSeq" id="XP_058980909.1">
    <property type="nucleotide sequence ID" value="XM_059124926.1"/>
</dbReference>
<dbReference type="GeneID" id="131803564"/>
<reference evidence="2" key="1">
    <citation type="submission" date="2025-08" db="UniProtKB">
        <authorList>
            <consortium name="RefSeq"/>
        </authorList>
    </citation>
    <scope>IDENTIFICATION</scope>
    <source>
        <strain evidence="2">Aabys</strain>
        <tissue evidence="2">Whole body</tissue>
    </source>
</reference>
<accession>A0ABM3V548</accession>
<gene>
    <name evidence="2" type="primary">LOC131803564</name>
</gene>
<protein>
    <submittedName>
        <fullName evidence="2">Uncharacterized protein LOC131803564</fullName>
    </submittedName>
</protein>
<name>A0ABM3V548_MUSDO</name>
<sequence>MGFIGPLLWDLHYKKVVKHFACGNICAYACLVVVVAEERILYAVYADVIDSSKKGDSKFYGRHIYINISRTTQRLRFFPEETDFERQANPQMKLDLLTGPFTMPAFWAGSIPGTAKSSKLQLASLQFKSPHPQCNFFWLFFPVDNLPLPCVTKKKRQFPAVVLTKTGQFSVLPKKLDTPPEYSCWSNTHHI</sequence>
<organism evidence="1 2">
    <name type="scientific">Musca domestica</name>
    <name type="common">House fly</name>
    <dbReference type="NCBI Taxonomy" id="7370"/>
    <lineage>
        <taxon>Eukaryota</taxon>
        <taxon>Metazoa</taxon>
        <taxon>Ecdysozoa</taxon>
        <taxon>Arthropoda</taxon>
        <taxon>Hexapoda</taxon>
        <taxon>Insecta</taxon>
        <taxon>Pterygota</taxon>
        <taxon>Neoptera</taxon>
        <taxon>Endopterygota</taxon>
        <taxon>Diptera</taxon>
        <taxon>Brachycera</taxon>
        <taxon>Muscomorpha</taxon>
        <taxon>Muscoidea</taxon>
        <taxon>Muscidae</taxon>
        <taxon>Musca</taxon>
    </lineage>
</organism>
<dbReference type="Proteomes" id="UP001652621">
    <property type="component" value="Unplaced"/>
</dbReference>
<keyword evidence="1" id="KW-1185">Reference proteome</keyword>